<protein>
    <submittedName>
        <fullName evidence="2">Uncharacterized protein</fullName>
    </submittedName>
</protein>
<evidence type="ECO:0000313" key="2">
    <source>
        <dbReference type="EMBL" id="PRZ15136.1"/>
    </source>
</evidence>
<dbReference type="Proteomes" id="UP000238217">
    <property type="component" value="Unassembled WGS sequence"/>
</dbReference>
<accession>A0A2T0YIV0</accession>
<keyword evidence="1" id="KW-1133">Transmembrane helix</keyword>
<dbReference type="AlphaFoldDB" id="A0A2T0YIV0"/>
<keyword evidence="3" id="KW-1185">Reference proteome</keyword>
<keyword evidence="1" id="KW-0472">Membrane</keyword>
<comment type="caution">
    <text evidence="2">The sequence shown here is derived from an EMBL/GenBank/DDBJ whole genome shotgun (WGS) entry which is preliminary data.</text>
</comment>
<keyword evidence="1" id="KW-0812">Transmembrane</keyword>
<dbReference type="RefSeq" id="WP_106123059.1">
    <property type="nucleotide sequence ID" value="NZ_PVTY01000009.1"/>
</dbReference>
<reference evidence="2 3" key="1">
    <citation type="submission" date="2018-03" db="EMBL/GenBank/DDBJ databases">
        <title>Comparative analysis of microorganisms from saline springs in Andes Mountain Range, Colombia.</title>
        <authorList>
            <person name="Rubin E."/>
        </authorList>
    </citation>
    <scope>NUCLEOTIDE SEQUENCE [LARGE SCALE GENOMIC DNA]</scope>
    <source>
        <strain evidence="2 3">CG 35</strain>
    </source>
</reference>
<evidence type="ECO:0000256" key="1">
    <source>
        <dbReference type="SAM" id="Phobius"/>
    </source>
</evidence>
<gene>
    <name evidence="2" type="ORF">BCL67_10957</name>
</gene>
<dbReference type="OrthoDB" id="4965001at2"/>
<feature type="transmembrane region" description="Helical" evidence="1">
    <location>
        <begin position="93"/>
        <end position="110"/>
    </location>
</feature>
<organism evidence="2 3">
    <name type="scientific">Nesterenkonia sandarakina</name>
    <dbReference type="NCBI Taxonomy" id="272918"/>
    <lineage>
        <taxon>Bacteria</taxon>
        <taxon>Bacillati</taxon>
        <taxon>Actinomycetota</taxon>
        <taxon>Actinomycetes</taxon>
        <taxon>Micrococcales</taxon>
        <taxon>Micrococcaceae</taxon>
        <taxon>Nesterenkonia</taxon>
    </lineage>
</organism>
<name>A0A2T0YIV0_9MICC</name>
<feature type="transmembrane region" description="Helical" evidence="1">
    <location>
        <begin position="59"/>
        <end position="87"/>
    </location>
</feature>
<sequence length="154" mass="17218">MNTEIPDPGPMPVTRRKRFWDFLEEPRSVTGVQIVFTYWAAIIFGILTLEQPPRTTSVILGDGLVVAIAWLMITAGVVGTLTAAFGWWWVERLLGIGFLITAWLGYAYSVGEAQWFGEGSRWLQIGFLSISLSGMLTRFIRIRLDKYGPGIYGG</sequence>
<dbReference type="EMBL" id="PVTY01000009">
    <property type="protein sequence ID" value="PRZ15136.1"/>
    <property type="molecule type" value="Genomic_DNA"/>
</dbReference>
<feature type="transmembrane region" description="Helical" evidence="1">
    <location>
        <begin position="122"/>
        <end position="140"/>
    </location>
</feature>
<feature type="transmembrane region" description="Helical" evidence="1">
    <location>
        <begin position="28"/>
        <end position="47"/>
    </location>
</feature>
<evidence type="ECO:0000313" key="3">
    <source>
        <dbReference type="Proteomes" id="UP000238217"/>
    </source>
</evidence>
<proteinExistence type="predicted"/>